<dbReference type="GO" id="GO:0006952">
    <property type="term" value="P:defense response"/>
    <property type="evidence" value="ECO:0007669"/>
    <property type="project" value="UniProtKB-KW"/>
</dbReference>
<evidence type="ECO:0000256" key="5">
    <source>
        <dbReference type="ARBA" id="ARBA00022821"/>
    </source>
</evidence>
<accession>A0A4U6VLK1</accession>
<feature type="domain" description="Disease resistance protein winged helix" evidence="10">
    <location>
        <begin position="616"/>
        <end position="687"/>
    </location>
</feature>
<reference evidence="12" key="1">
    <citation type="submission" date="2019-03" db="EMBL/GenBank/DDBJ databases">
        <title>WGS assembly of Setaria viridis.</title>
        <authorList>
            <person name="Huang P."/>
            <person name="Jenkins J."/>
            <person name="Grimwood J."/>
            <person name="Barry K."/>
            <person name="Healey A."/>
            <person name="Mamidi S."/>
            <person name="Sreedasyam A."/>
            <person name="Shu S."/>
            <person name="Feldman M."/>
            <person name="Wu J."/>
            <person name="Yu Y."/>
            <person name="Chen C."/>
            <person name="Johnson J."/>
            <person name="Rokhsar D."/>
            <person name="Baxter I."/>
            <person name="Schmutz J."/>
            <person name="Brutnell T."/>
            <person name="Kellogg E."/>
        </authorList>
    </citation>
    <scope>NUCLEOTIDE SEQUENCE [LARGE SCALE GENOMIC DNA]</scope>
</reference>
<dbReference type="InterPro" id="IPR032675">
    <property type="entry name" value="LRR_dom_sf"/>
</dbReference>
<feature type="domain" description="Disease resistance N-terminal" evidence="9">
    <location>
        <begin position="12"/>
        <end position="93"/>
    </location>
</feature>
<dbReference type="InterPro" id="IPR056789">
    <property type="entry name" value="LRR_R13L1-DRL21"/>
</dbReference>
<dbReference type="SUPFAM" id="SSF52058">
    <property type="entry name" value="L domain-like"/>
    <property type="match status" value="2"/>
</dbReference>
<evidence type="ECO:0000256" key="2">
    <source>
        <dbReference type="ARBA" id="ARBA00022614"/>
    </source>
</evidence>
<dbReference type="PANTHER" id="PTHR36766">
    <property type="entry name" value="PLANT BROAD-SPECTRUM MILDEW RESISTANCE PROTEIN RPW8"/>
    <property type="match status" value="1"/>
</dbReference>
<feature type="domain" description="NB-ARC" evidence="8">
    <location>
        <begin position="370"/>
        <end position="528"/>
    </location>
</feature>
<dbReference type="Pfam" id="PF23559">
    <property type="entry name" value="WHD_DRP"/>
    <property type="match status" value="1"/>
</dbReference>
<evidence type="ECO:0000256" key="3">
    <source>
        <dbReference type="ARBA" id="ARBA00022737"/>
    </source>
</evidence>
<keyword evidence="6" id="KW-0067">ATP-binding</keyword>
<dbReference type="Gene3D" id="3.80.10.10">
    <property type="entry name" value="Ribonuclease Inhibitor"/>
    <property type="match status" value="3"/>
</dbReference>
<dbReference type="GO" id="GO:0051707">
    <property type="term" value="P:response to other organism"/>
    <property type="evidence" value="ECO:0007669"/>
    <property type="project" value="UniProtKB-ARBA"/>
</dbReference>
<evidence type="ECO:0000256" key="6">
    <source>
        <dbReference type="ARBA" id="ARBA00022840"/>
    </source>
</evidence>
<evidence type="ECO:0000259" key="8">
    <source>
        <dbReference type="Pfam" id="PF00931"/>
    </source>
</evidence>
<comment type="similarity">
    <text evidence="1">Belongs to the disease resistance NB-LRR family.</text>
</comment>
<dbReference type="InterPro" id="IPR036388">
    <property type="entry name" value="WH-like_DNA-bd_sf"/>
</dbReference>
<dbReference type="InterPro" id="IPR002182">
    <property type="entry name" value="NB-ARC"/>
</dbReference>
<dbReference type="Gene3D" id="1.10.8.430">
    <property type="entry name" value="Helical domain of apoptotic protease-activating factors"/>
    <property type="match status" value="1"/>
</dbReference>
<keyword evidence="4" id="KW-0547">Nucleotide-binding</keyword>
<dbReference type="InterPro" id="IPR041118">
    <property type="entry name" value="Rx_N"/>
</dbReference>
<dbReference type="Pfam" id="PF00931">
    <property type="entry name" value="NB-ARC"/>
    <property type="match status" value="1"/>
</dbReference>
<dbReference type="Gene3D" id="1.10.10.10">
    <property type="entry name" value="Winged helix-like DNA-binding domain superfamily/Winged helix DNA-binding domain"/>
    <property type="match status" value="1"/>
</dbReference>
<sequence>MANAMVSAAFSVVGKALSPLTGSLLKDWAASVELGSNVQALELELLTVKALLEHAIGKDIDNSALKELLVMLQELGYDAEDVLDELEYFRIQDELDGTFDAAYEHAKGGAHNLALNVRHTAKAVGKRIWLPACLSPGAKREARNSDDTIVSSPQHTSQQANRELNDGRREKFASIVCNTVVHAVGKCFPCSSLPPARDDDDNDDDNGFFVEVDQGIKISPHIVRTSSHPQPPHPTPRGPGLSLTPRPRILPSPRRRRRRRYAELHSLGSFFEETGIMHNYSWQQNQTNDPPKLSFNRVDASTRMQHIVEQLRLVKKMVSGIIKTLGPNWSAAPNIARLITTSESTEPKLYGRDHIMNSIVHDITQGKHSGEVLTVIPIVGPGGIGKTTLAQYIYHSGQVQQYFDVKVWKCVSLNFNANKLIEEIEKYIPKVDGESTTDTAGELIGQRLKNKRFLLVLDDIWDCSSEDEWKRLLVPFKKSQVHGNIILVTTRFQAQSQIMIKKIDHQISLKGLEHEEFMELFLDFIFDDDQSREAQPDLLLETGDKIAQRLKGSPLAAKTVGRLLKTQPDLVHWNRVLESKEWEQIDGKDDDIMPALKLSYDCLPFQLQQCFYYCALFPKDYKFDREELINFWIGLDILHSSHGENKRVEDIGLSHLTRLVGHGFLENEGKNDGSACYIIHDLLHELARKVSSRECLSIDSSQSQLNSLQVLPSIRHLSINIDGTSVKDRLTLKGCVQDFNTLGNKGLKVEKLWSFMLFGEHHGCFVKAFGDLFREAKALRVVFLSEASYDVEDLLHNFYNLVHLRYLRIQSSSLGRIRFPNKLSRFYHMMVLDAKHCDIVDLPRDMSNLIKLRHFLVQHDATHSSIADVGKLKSLQELRRFTVKYASQGFELRQVGHLAELCGSLYIGNLERIQEKEEADDAKLILKSRLHELIFCWENIWRSTNDSTLEEHVLERLKPSSNLLKLSIIGHRGATCPSWLGMDLSVKSLESLCLDGVAWKTFPPIGELWLVNVPHEEISGSIPDKKFGNLRRLNFENLTSLKKWAVHAPCQLFPFLEVLVIRGCSNLLELSFSHSACCQQEKVAYASLFPRLSQLVIRNCPQLLSFPPVPWTEAPRSIEIEGTGSSCLHKLVYAKNSNSEYCLTIEGKETPGSTFVDVLAFQNLTRLKELRMLSCQPMALHHLQMLSSLRTLRMSCSNTAFPFAECDSHVKYQFPVEFLTIDGWSASGKELTQLLTHFLKLSELKLWSCEKITGLSVMGPLAMATTRASSSANKEDKAQTEQDAKAEEEIVALAAEGLLLLPPQLQELSIVNCTELRLLFNPLEDKEDGRTGQGVGLQGLSSLQRLSVMNCPKLLSYSSSSSSCFPLPNSLEYIRLEGTVGMETLEPLSNLSSLTSLSTAGCVLLRGEGLLSLVAQGCLTRLYVAGTPALFFDHEPSWVQEQEHQSRSSKLQELSIDDVAAATATPICSFLLSSLTSLNFFEDQLLECFTKEQEALLFVNSLEEISFMLCSRLQNLPERLHSLPNLKRLYIWECKALRKLNGLPSSLQELVITGCPEISSLPSLPSSLQKLVIKSCQRVDRLPKVDELPSSLREVDVRDSRSEELRRHCRELIGIVPIVRA</sequence>
<gene>
    <name evidence="12" type="ORF">SEVIR_3G414200v2</name>
</gene>
<dbReference type="Pfam" id="PF18052">
    <property type="entry name" value="Rx_N"/>
    <property type="match status" value="1"/>
</dbReference>
<evidence type="ECO:0000256" key="4">
    <source>
        <dbReference type="ARBA" id="ARBA00022741"/>
    </source>
</evidence>
<dbReference type="Gene3D" id="3.40.50.300">
    <property type="entry name" value="P-loop containing nucleotide triphosphate hydrolases"/>
    <property type="match status" value="1"/>
</dbReference>
<organism evidence="12 13">
    <name type="scientific">Setaria viridis</name>
    <name type="common">Green bristlegrass</name>
    <name type="synonym">Setaria italica subsp. viridis</name>
    <dbReference type="NCBI Taxonomy" id="4556"/>
    <lineage>
        <taxon>Eukaryota</taxon>
        <taxon>Viridiplantae</taxon>
        <taxon>Streptophyta</taxon>
        <taxon>Embryophyta</taxon>
        <taxon>Tracheophyta</taxon>
        <taxon>Spermatophyta</taxon>
        <taxon>Magnoliopsida</taxon>
        <taxon>Liliopsida</taxon>
        <taxon>Poales</taxon>
        <taxon>Poaceae</taxon>
        <taxon>PACMAD clade</taxon>
        <taxon>Panicoideae</taxon>
        <taxon>Panicodae</taxon>
        <taxon>Paniceae</taxon>
        <taxon>Cenchrinae</taxon>
        <taxon>Setaria</taxon>
    </lineage>
</organism>
<evidence type="ECO:0000313" key="13">
    <source>
        <dbReference type="Proteomes" id="UP000298652"/>
    </source>
</evidence>
<evidence type="ECO:0000256" key="1">
    <source>
        <dbReference type="ARBA" id="ARBA00008894"/>
    </source>
</evidence>
<dbReference type="Gene3D" id="1.20.5.4130">
    <property type="match status" value="1"/>
</dbReference>
<dbReference type="PRINTS" id="PR00364">
    <property type="entry name" value="DISEASERSIST"/>
</dbReference>
<feature type="region of interest" description="Disordered" evidence="7">
    <location>
        <begin position="138"/>
        <end position="167"/>
    </location>
</feature>
<keyword evidence="5" id="KW-0611">Plant defense</keyword>
<feature type="region of interest" description="Disordered" evidence="7">
    <location>
        <begin position="223"/>
        <end position="258"/>
    </location>
</feature>
<keyword evidence="2" id="KW-0433">Leucine-rich repeat</keyword>
<evidence type="ECO:0008006" key="14">
    <source>
        <dbReference type="Google" id="ProtNLM"/>
    </source>
</evidence>
<dbReference type="Pfam" id="PF25019">
    <property type="entry name" value="LRR_R13L1-DRL21"/>
    <property type="match status" value="1"/>
</dbReference>
<dbReference type="InterPro" id="IPR027417">
    <property type="entry name" value="P-loop_NTPase"/>
</dbReference>
<name>A0A4U6VLK1_SETVI</name>
<evidence type="ECO:0000259" key="9">
    <source>
        <dbReference type="Pfam" id="PF18052"/>
    </source>
</evidence>
<protein>
    <recommendedName>
        <fullName evidence="14">AAA+ ATPase domain-containing protein</fullName>
    </recommendedName>
</protein>
<dbReference type="OMA" id="DHEYSTT"/>
<dbReference type="SUPFAM" id="SSF52540">
    <property type="entry name" value="P-loop containing nucleoside triphosphate hydrolases"/>
    <property type="match status" value="1"/>
</dbReference>
<dbReference type="GO" id="GO:0005524">
    <property type="term" value="F:ATP binding"/>
    <property type="evidence" value="ECO:0007669"/>
    <property type="project" value="UniProtKB-KW"/>
</dbReference>
<keyword evidence="13" id="KW-1185">Reference proteome</keyword>
<dbReference type="InterPro" id="IPR042197">
    <property type="entry name" value="Apaf_helical"/>
</dbReference>
<dbReference type="GO" id="GO:0043531">
    <property type="term" value="F:ADP binding"/>
    <property type="evidence" value="ECO:0007669"/>
    <property type="project" value="InterPro"/>
</dbReference>
<dbReference type="Proteomes" id="UP000298652">
    <property type="component" value="Chromosome 3"/>
</dbReference>
<feature type="domain" description="R13L1/DRL21-like LRR repeat region" evidence="11">
    <location>
        <begin position="892"/>
        <end position="1008"/>
    </location>
</feature>
<evidence type="ECO:0000313" key="12">
    <source>
        <dbReference type="EMBL" id="TKW29715.1"/>
    </source>
</evidence>
<evidence type="ECO:0000259" key="11">
    <source>
        <dbReference type="Pfam" id="PF25019"/>
    </source>
</evidence>
<proteinExistence type="inferred from homology"/>
<dbReference type="Gramene" id="TKW29715">
    <property type="protein sequence ID" value="TKW29715"/>
    <property type="gene ID" value="SEVIR_3G414200v2"/>
</dbReference>
<feature type="compositionally biased region" description="Polar residues" evidence="7">
    <location>
        <begin position="147"/>
        <end position="162"/>
    </location>
</feature>
<evidence type="ECO:0000256" key="7">
    <source>
        <dbReference type="SAM" id="MobiDB-lite"/>
    </source>
</evidence>
<dbReference type="EMBL" id="CM016554">
    <property type="protein sequence ID" value="TKW29715.1"/>
    <property type="molecule type" value="Genomic_DNA"/>
</dbReference>
<evidence type="ECO:0000259" key="10">
    <source>
        <dbReference type="Pfam" id="PF23559"/>
    </source>
</evidence>
<dbReference type="PANTHER" id="PTHR36766:SF45">
    <property type="entry name" value="NB-ARC DOMAIN-CONTAINING PROTEIN"/>
    <property type="match status" value="1"/>
</dbReference>
<keyword evidence="3" id="KW-0677">Repeat</keyword>
<dbReference type="InterPro" id="IPR058922">
    <property type="entry name" value="WHD_DRP"/>
</dbReference>